<keyword evidence="2" id="KW-1185">Reference proteome</keyword>
<dbReference type="Proteomes" id="UP000184268">
    <property type="component" value="Unassembled WGS sequence"/>
</dbReference>
<dbReference type="EMBL" id="FQXG01000001">
    <property type="protein sequence ID" value="SHG80594.1"/>
    <property type="molecule type" value="Genomic_DNA"/>
</dbReference>
<reference evidence="1 2" key="1">
    <citation type="submission" date="2016-11" db="EMBL/GenBank/DDBJ databases">
        <authorList>
            <person name="Jaros S."/>
            <person name="Januszkiewicz K."/>
            <person name="Wedrychowicz H."/>
        </authorList>
    </citation>
    <scope>NUCLEOTIDE SEQUENCE [LARGE SCALE GENOMIC DNA]</scope>
    <source>
        <strain evidence="1 2">DSM 16917</strain>
    </source>
</reference>
<evidence type="ECO:0000313" key="2">
    <source>
        <dbReference type="Proteomes" id="UP000184268"/>
    </source>
</evidence>
<dbReference type="AlphaFoldDB" id="A0A1M5MT95"/>
<name>A0A1M5MT95_9GAMM</name>
<organism evidence="1 2">
    <name type="scientific">Ferrimonas marina</name>
    <dbReference type="NCBI Taxonomy" id="299255"/>
    <lineage>
        <taxon>Bacteria</taxon>
        <taxon>Pseudomonadati</taxon>
        <taxon>Pseudomonadota</taxon>
        <taxon>Gammaproteobacteria</taxon>
        <taxon>Alteromonadales</taxon>
        <taxon>Ferrimonadaceae</taxon>
        <taxon>Ferrimonas</taxon>
    </lineage>
</organism>
<proteinExistence type="predicted"/>
<dbReference type="STRING" id="299255.SAMN02745129_0773"/>
<gene>
    <name evidence="1" type="ORF">SAMN02745129_0773</name>
</gene>
<evidence type="ECO:0000313" key="1">
    <source>
        <dbReference type="EMBL" id="SHG80594.1"/>
    </source>
</evidence>
<sequence length="142" mass="16529">MARLPQRIVRMVSLLHQRGYTQLYLYSGMSPSGLFWRFEIGEMKGGSWPTDKVLVSDTVQDSGPLDWSVDTDSLEQLCQRFIEHYQLDKPKQDATNRSYVQWFSELSDSMGEDELLIFYADYPGPYEERLRSAPGYNPDWDS</sequence>
<accession>A0A1M5MT95</accession>
<protein>
    <submittedName>
        <fullName evidence="1">Uncharacterized protein</fullName>
    </submittedName>
</protein>